<dbReference type="RefSeq" id="WP_141383691.1">
    <property type="nucleotide sequence ID" value="NZ_BJNF01000050.1"/>
</dbReference>
<dbReference type="OrthoDB" id="9925774at2"/>
<gene>
    <name evidence="2" type="ORF">NWI01_19320</name>
</gene>
<organism evidence="2 3">
    <name type="scientific">Nitrobacter winogradskyi</name>
    <name type="common">Nitrobacter agilis</name>
    <dbReference type="NCBI Taxonomy" id="913"/>
    <lineage>
        <taxon>Bacteria</taxon>
        <taxon>Pseudomonadati</taxon>
        <taxon>Pseudomonadota</taxon>
        <taxon>Alphaproteobacteria</taxon>
        <taxon>Hyphomicrobiales</taxon>
        <taxon>Nitrobacteraceae</taxon>
        <taxon>Nitrobacter</taxon>
    </lineage>
</organism>
<sequence>MLDLSFFPTSLLPLLLIAAFVLMGIAWWRGVRAFKQKYPVNWILVGGIALAIAVATAVEFWLVRA</sequence>
<evidence type="ECO:0000313" key="2">
    <source>
        <dbReference type="EMBL" id="GEC16040.1"/>
    </source>
</evidence>
<feature type="transmembrane region" description="Helical" evidence="1">
    <location>
        <begin position="40"/>
        <end position="63"/>
    </location>
</feature>
<keyword evidence="1" id="KW-0812">Transmembrane</keyword>
<proteinExistence type="predicted"/>
<name>A0A4Y3WDA7_NITWI</name>
<accession>A0A4Y3WDA7</accession>
<comment type="caution">
    <text evidence="2">The sequence shown here is derived from an EMBL/GenBank/DDBJ whole genome shotgun (WGS) entry which is preliminary data.</text>
</comment>
<dbReference type="EMBL" id="BJNF01000050">
    <property type="protein sequence ID" value="GEC16040.1"/>
    <property type="molecule type" value="Genomic_DNA"/>
</dbReference>
<keyword evidence="1" id="KW-1133">Transmembrane helix</keyword>
<protein>
    <submittedName>
        <fullName evidence="2">Uncharacterized protein</fullName>
    </submittedName>
</protein>
<reference evidence="2 3" key="1">
    <citation type="submission" date="2019-06" db="EMBL/GenBank/DDBJ databases">
        <title>Whole genome shotgun sequence of Nitrobacter winogradskyi NBRC 14297.</title>
        <authorList>
            <person name="Hosoyama A."/>
            <person name="Uohara A."/>
            <person name="Ohji S."/>
            <person name="Ichikawa N."/>
        </authorList>
    </citation>
    <scope>NUCLEOTIDE SEQUENCE [LARGE SCALE GENOMIC DNA]</scope>
    <source>
        <strain evidence="2 3">NBRC 14297</strain>
    </source>
</reference>
<feature type="transmembrane region" description="Helical" evidence="1">
    <location>
        <begin position="6"/>
        <end position="28"/>
    </location>
</feature>
<dbReference type="AlphaFoldDB" id="A0A4Y3WDA7"/>
<dbReference type="Proteomes" id="UP000318825">
    <property type="component" value="Unassembled WGS sequence"/>
</dbReference>
<evidence type="ECO:0000313" key="3">
    <source>
        <dbReference type="Proteomes" id="UP000318825"/>
    </source>
</evidence>
<keyword evidence="1" id="KW-0472">Membrane</keyword>
<evidence type="ECO:0000256" key="1">
    <source>
        <dbReference type="SAM" id="Phobius"/>
    </source>
</evidence>